<reference evidence="2" key="1">
    <citation type="journal article" date="2022" name="bioRxiv">
        <title>Sequencing and chromosome-scale assembly of the giantPleurodeles waltlgenome.</title>
        <authorList>
            <person name="Brown T."/>
            <person name="Elewa A."/>
            <person name="Iarovenko S."/>
            <person name="Subramanian E."/>
            <person name="Araus A.J."/>
            <person name="Petzold A."/>
            <person name="Susuki M."/>
            <person name="Suzuki K.-i.T."/>
            <person name="Hayashi T."/>
            <person name="Toyoda A."/>
            <person name="Oliveira C."/>
            <person name="Osipova E."/>
            <person name="Leigh N.D."/>
            <person name="Simon A."/>
            <person name="Yun M.H."/>
        </authorList>
    </citation>
    <scope>NUCLEOTIDE SEQUENCE</scope>
    <source>
        <strain evidence="2">20211129_DDA</strain>
        <tissue evidence="2">Liver</tissue>
    </source>
</reference>
<accession>A0AAV7PJ92</accession>
<comment type="caution">
    <text evidence="2">The sequence shown here is derived from an EMBL/GenBank/DDBJ whole genome shotgun (WGS) entry which is preliminary data.</text>
</comment>
<dbReference type="Proteomes" id="UP001066276">
    <property type="component" value="Chromosome 7"/>
</dbReference>
<gene>
    <name evidence="2" type="ORF">NDU88_006267</name>
</gene>
<keyword evidence="3" id="KW-1185">Reference proteome</keyword>
<evidence type="ECO:0000313" key="3">
    <source>
        <dbReference type="Proteomes" id="UP001066276"/>
    </source>
</evidence>
<name>A0AAV7PJ92_PLEWA</name>
<feature type="region of interest" description="Disordered" evidence="1">
    <location>
        <begin position="77"/>
        <end position="118"/>
    </location>
</feature>
<dbReference type="AlphaFoldDB" id="A0AAV7PJ92"/>
<evidence type="ECO:0000313" key="2">
    <source>
        <dbReference type="EMBL" id="KAJ1127874.1"/>
    </source>
</evidence>
<organism evidence="2 3">
    <name type="scientific">Pleurodeles waltl</name>
    <name type="common">Iberian ribbed newt</name>
    <dbReference type="NCBI Taxonomy" id="8319"/>
    <lineage>
        <taxon>Eukaryota</taxon>
        <taxon>Metazoa</taxon>
        <taxon>Chordata</taxon>
        <taxon>Craniata</taxon>
        <taxon>Vertebrata</taxon>
        <taxon>Euteleostomi</taxon>
        <taxon>Amphibia</taxon>
        <taxon>Batrachia</taxon>
        <taxon>Caudata</taxon>
        <taxon>Salamandroidea</taxon>
        <taxon>Salamandridae</taxon>
        <taxon>Pleurodelinae</taxon>
        <taxon>Pleurodeles</taxon>
    </lineage>
</organism>
<proteinExistence type="predicted"/>
<sequence>MARLSTKATSAAGPKQTAEQLELCSEGRRSPAGIMLIRPPAKLCVFTSERDSLALLTDVETADRQVARVLVGEDELQEDATGGRSYEVPKRAQSTQQAGKRCKVDQGKAKQSQRREER</sequence>
<protein>
    <submittedName>
        <fullName evidence="2">Uncharacterized protein</fullName>
    </submittedName>
</protein>
<evidence type="ECO:0000256" key="1">
    <source>
        <dbReference type="SAM" id="MobiDB-lite"/>
    </source>
</evidence>
<feature type="compositionally biased region" description="Basic and acidic residues" evidence="1">
    <location>
        <begin position="102"/>
        <end position="118"/>
    </location>
</feature>
<feature type="region of interest" description="Disordered" evidence="1">
    <location>
        <begin position="1"/>
        <end position="23"/>
    </location>
</feature>
<dbReference type="EMBL" id="JANPWB010000011">
    <property type="protein sequence ID" value="KAJ1127874.1"/>
    <property type="molecule type" value="Genomic_DNA"/>
</dbReference>